<dbReference type="OMA" id="KARASRW"/>
<dbReference type="Proteomes" id="UP000007431">
    <property type="component" value="Unassembled WGS sequence"/>
</dbReference>
<dbReference type="InterPro" id="IPR041457">
    <property type="entry name" value="CxC2_KDZ-assoc"/>
</dbReference>
<sequence length="1250" mass="140438">MSSAPGATERKSHKRRKIDSSEDTLFRHRPFTSKQSELSTDGRRVQRVTTHISAPRHAPAATSSSSSSSLPTRTPGDEFDFTQGDRFFELFRDAEPVVHDIPPAPTVEQADAELDWESVRSEYLDETFRYEGRGSRTSCSGCNSQDAFYRCRDQCMGHWLYCRDCIVKAHALLPTHWLEEWNPEHECFRRSSLKRLGQVVQLGHPPGECCIQADRGHSDFTVIDTNGVHIVAVQFCGCGKSAENHRQQLMRVGWWPGTIKNPQTCATLACLRQFHKLNACSKISIHEFWRAIERLTDNTGTIHIKSKRQVFASMINHFRHVVMLRRFGRAHVDDGVSTTPQGGLAIRCPACPEPGRNLPRGWQEAGPDTSFLYQKFIAQDANFRLANAVRSSEARNPPLGDGWAYFVKREPYLKYVSSFASEGDISTCSGFAAIFLANAKRVRGLRATGVAAVICSRHNMFLPNGMGDLQKGERFCNMTYVLASALAHEEVPNVVYSYDVACVFDKKLKDRIATLPATIQGRIADMVLRYFVPNFHLPAHRAACHALYSFHFGLGVGRTHGETVEENWFLLNKSAAQTKPMGPGTRQLTLEDHGGCHNHEMDVSLGRLLPRRLVKSVVSFMDSYNEFEQLRDGVEKRNAPLVQEWLETESKWQQDRTSVPCPYEFTTKVRNLRDVELSLRQQETQHTADGTPVPQEMTVTSFIKLGIDVQHAQRLLALEVKAINNPTSSQQLAILNKRVALRKSVDKLRAWQRTFMPLLQDNLSSADLATYNRIPEAIENIRLFLPSELTDAARAAACAPHVAKTEIAFRTAEAEECLEDLRRGLRIRTATNQYRQANVRQIGAATRARQAFDKLAKRIHTSKVRYRFARNCLLHLRGPGDWERRLRVLQDEDVRALNERALTSEEKAQRAAGRSLAADTDWTAADGVILAGVVNAGEGSRRLSWIWYMDSGQGAGDAELNEALRVEFLKSKARRDRDREETQLLLEEMRRTIASLDHDAEQWQQRAHARTTCDELVKDGLRSYALEQSMVCIERATVLEAKWKRPREAARLALELLFDKVGELTDEDARQDLEDALDGVERDELDDLEDEEFRVDSLDIKMDPHLPRDAPKLGFDVSHQPSCSLPPSPVALRVDCITLTSFFFTPVAAAAAVGHALRLYDPESSTIALNSASVQHLLRSLHDRSTGPLQCPSCTLPITLIYTLTSSSPPAPAMDASTHPKTLCRVHAMIHGTSVPPYAYMQASCLVGMS</sequence>
<gene>
    <name evidence="4" type="ORF">SCHCODRAFT_111977</name>
</gene>
<dbReference type="KEGG" id="scm:SCHCO_02717381"/>
<dbReference type="VEuPathDB" id="FungiDB:SCHCODRAFT_02587995"/>
<dbReference type="Pfam" id="PF18803">
    <property type="entry name" value="CxC2"/>
    <property type="match status" value="1"/>
</dbReference>
<dbReference type="PANTHER" id="PTHR33104">
    <property type="entry name" value="SI:DKEY-29D5.2"/>
    <property type="match status" value="1"/>
</dbReference>
<evidence type="ECO:0000259" key="3">
    <source>
        <dbReference type="Pfam" id="PF18803"/>
    </source>
</evidence>
<keyword evidence="1" id="KW-0175">Coiled coil</keyword>
<feature type="compositionally biased region" description="Low complexity" evidence="2">
    <location>
        <begin position="53"/>
        <end position="74"/>
    </location>
</feature>
<organism evidence="5">
    <name type="scientific">Schizophyllum commune (strain H4-8 / FGSC 9210)</name>
    <name type="common">Split gill fungus</name>
    <dbReference type="NCBI Taxonomy" id="578458"/>
    <lineage>
        <taxon>Eukaryota</taxon>
        <taxon>Fungi</taxon>
        <taxon>Dikarya</taxon>
        <taxon>Basidiomycota</taxon>
        <taxon>Agaricomycotina</taxon>
        <taxon>Agaricomycetes</taxon>
        <taxon>Agaricomycetidae</taxon>
        <taxon>Agaricales</taxon>
        <taxon>Schizophyllaceae</taxon>
        <taxon>Schizophyllum</taxon>
    </lineage>
</organism>
<feature type="domain" description="CxC2-like cysteine cluster KDZ transposase-associated" evidence="3">
    <location>
        <begin position="193"/>
        <end position="300"/>
    </location>
</feature>
<evidence type="ECO:0000256" key="2">
    <source>
        <dbReference type="SAM" id="MobiDB-lite"/>
    </source>
</evidence>
<dbReference type="PANTHER" id="PTHR33104:SF2">
    <property type="entry name" value="CXC3 LIKE CYSTEINE CLUSTER DOMAIN-CONTAINING PROTEIN"/>
    <property type="match status" value="1"/>
</dbReference>
<dbReference type="OrthoDB" id="2974258at2759"/>
<reference evidence="4 5" key="1">
    <citation type="journal article" date="2010" name="Nat. Biotechnol.">
        <title>Genome sequence of the model mushroom Schizophyllum commune.</title>
        <authorList>
            <person name="Ohm R.A."/>
            <person name="de Jong J.F."/>
            <person name="Lugones L.G."/>
            <person name="Aerts A."/>
            <person name="Kothe E."/>
            <person name="Stajich J.E."/>
            <person name="de Vries R.P."/>
            <person name="Record E."/>
            <person name="Levasseur A."/>
            <person name="Baker S.E."/>
            <person name="Bartholomew K.A."/>
            <person name="Coutinho P.M."/>
            <person name="Erdmann S."/>
            <person name="Fowler T.J."/>
            <person name="Gathman A.C."/>
            <person name="Lombard V."/>
            <person name="Henrissat B."/>
            <person name="Knabe N."/>
            <person name="Kuees U."/>
            <person name="Lilly W.W."/>
            <person name="Lindquist E."/>
            <person name="Lucas S."/>
            <person name="Magnuson J.K."/>
            <person name="Piumi F."/>
            <person name="Raudaskoski M."/>
            <person name="Salamov A."/>
            <person name="Schmutz J."/>
            <person name="Schwarze F.W.M.R."/>
            <person name="vanKuyk P.A."/>
            <person name="Horton J.S."/>
            <person name="Grigoriev I.V."/>
            <person name="Woesten H.A.B."/>
        </authorList>
    </citation>
    <scope>NUCLEOTIDE SEQUENCE [LARGE SCALE GENOMIC DNA]</scope>
    <source>
        <strain evidence="5">H4-8 / FGSC 9210</strain>
    </source>
</reference>
<evidence type="ECO:0000256" key="1">
    <source>
        <dbReference type="SAM" id="Coils"/>
    </source>
</evidence>
<feature type="non-terminal residue" evidence="4">
    <location>
        <position position="1250"/>
    </location>
</feature>
<protein>
    <recommendedName>
        <fullName evidence="3">CxC2-like cysteine cluster KDZ transposase-associated domain-containing protein</fullName>
    </recommendedName>
</protein>
<dbReference type="HOGENOM" id="CLU_003703_13_0_1"/>
<dbReference type="Pfam" id="PF18758">
    <property type="entry name" value="KDZ"/>
    <property type="match status" value="1"/>
</dbReference>
<dbReference type="InParanoid" id="D8QDN9"/>
<evidence type="ECO:0000313" key="5">
    <source>
        <dbReference type="Proteomes" id="UP000007431"/>
    </source>
</evidence>
<evidence type="ECO:0000313" key="4">
    <source>
        <dbReference type="EMBL" id="EFI93717.1"/>
    </source>
</evidence>
<dbReference type="GeneID" id="9590948"/>
<dbReference type="InterPro" id="IPR040521">
    <property type="entry name" value="KDZ"/>
</dbReference>
<dbReference type="EMBL" id="GL377310">
    <property type="protein sequence ID" value="EFI93717.1"/>
    <property type="molecule type" value="Genomic_DNA"/>
</dbReference>
<feature type="coiled-coil region" evidence="1">
    <location>
        <begin position="979"/>
        <end position="1006"/>
    </location>
</feature>
<dbReference type="AlphaFoldDB" id="D8QDN9"/>
<proteinExistence type="predicted"/>
<accession>D8QDN9</accession>
<name>D8QDN9_SCHCM</name>
<dbReference type="eggNOG" id="ENOG502SJXV">
    <property type="taxonomic scope" value="Eukaryota"/>
</dbReference>
<dbReference type="STRING" id="578458.D8QDN9"/>
<feature type="region of interest" description="Disordered" evidence="2">
    <location>
        <begin position="1"/>
        <end position="76"/>
    </location>
</feature>
<keyword evidence="5" id="KW-1185">Reference proteome</keyword>